<accession>A0AA88YC28</accession>
<feature type="region of interest" description="Disordered" evidence="6">
    <location>
        <begin position="1"/>
        <end position="257"/>
    </location>
</feature>
<reference evidence="8" key="1">
    <citation type="submission" date="2019-08" db="EMBL/GenBank/DDBJ databases">
        <title>The improved chromosome-level genome for the pearl oyster Pinctada fucata martensii using PacBio sequencing and Hi-C.</title>
        <authorList>
            <person name="Zheng Z."/>
        </authorList>
    </citation>
    <scope>NUCLEOTIDE SEQUENCE</scope>
    <source>
        <strain evidence="8">ZZ-2019</strain>
        <tissue evidence="8">Adductor muscle</tissue>
    </source>
</reference>
<sequence length="2066" mass="231317">MKFASMQSHEKYPSWPVTQPSIESEGGEPIASPKFQPQLGTVTERNNSPISDKKNSEEYKRNASDPGFKKTYPFSNFMRRPKVSDSKESKLKSEDIKKETAEKIDDFFNSEPGYPKPQMDQDGNRIGDEKYSIPSPPERENQGPDSKTLSEKIASIVGPHHEVGGYMKDVGANVGSKRRSERRLSPQRSLQDVKQNEKFVKNSANFPKSASVEDSPEPGKGQVLVDTGTDPLPSSSESNKLPSQHSDSHLFKMPRETTRLSEKVTHYKPYIVKQMVCYNTGTQTEFSQQEKEGSDVHISPKIRDPKDNHYTEHSVNPRHSSSGSERDYSHSDHVRRASYRGSDVRRSASRSDRYSGSEFSQHGKEKRGSFGDNEEMAPMLRKLTHEYYGGRLNGSVSDKRLSSGSSQESSLRSPGSDYPVPFSQYGGMKEAESYNSVVIHPDGSSLPFGRDYAESRLSTSEARHDIGMDNERTNISSEPRSAFKPGRHSLDPSVFSPKYPLISTGSKSLHDSRYSSEANLQSPSHYGHRDHTRSMMSLSGKHSKSSSVSDEANFISSKQSFDSSSPSHPQSSSDTRSSASTHYSSDSSPYAGQTQGQSQFRSRRESNDSVFTDSPSASRTHSATSDTLSPLPKRPTDLNVPQGRIMGRSSSMKKAYGIYDEVERSFSASSIHRRQESDMTSNSSHSSLGGATHLRSHSHSEYIQMDQHRKMPTENQHLGLIREDSSELRWEEAVRKSRNGRKTSNSSSDHESNYANVDIRKQASFDTAKLEGYQHIDVYNRSRMESKSGLKRTSSEQIRPMKERIRDLNKENTIDSVSTMTDKSSVHSPAGSRLDLRPSPSLHSDVGRRSSSGSDQTIQGTVVQSQVDSKVQSSSPNSDSQRGESQPFSENFSKTSNSENQNSNLKKVQRNAVQEYVDRITQKKMSDSGEEENSAAKDVPLIVDVEKSRDGSKLTPTESFRQKYGHRAERAESLRRTRSVNSRDGSEYMEMKRPDKPHPQTEWSRIRSQTGGSRPHSIGSDSSLVDPYAVTPLSPMKDFLVENHQRSQSDSTNTGTQLGSDRSQLSAPTEDDGSSNLSQSSLVYQNVGYRRPPPVPPPESEEAPPALPPRNYRNYHNIPPDPSRYPRHNSEHARQEETGMDSGRSKGRWEASTSSTPDNYAEQLRRQARRLSEQQNMPPPMSYISSKVKINYSQSYKRLPMEPLEATPPGVNSGSVSPHSPGSTNQMHSNASSPNHISPLNIDTQDTRPPPTSPRSSWRQAATLPSPDPPPPPTPQKDDVIKMTGEDLPPPPPELVSNEEKEQEKYAEDSYAGYRSRTSRQPGVYKRSASSGDALKLLHENNNYKQQGEIPKPPRKRLQPQVWKSEQDVTTPELQPEEKPEVVPSFTATESSPVQLPPRSVTRPLGHSHSANYLFAPKPYNSPESSPHVVRNVPTNQAEGRPSVPEPSESKANDSEERPSVRERINQLNNKPVQSPSDRGLKQSFNVGNLKRTFEDPSKSPLFNTPENPSSRRSYEPPPPRETKFSSSYSESRLVRTPKDNVPVPDVASKSPELARSFADRRDFAHPGPLSPRRTSYPVESRRLPPEPSPVVDSPISERLGHGADKLLEYTEPPPIDRSAKSGYPGAVYRRDSFQNRRPSREQNISSSDINNRTIQHETEVKSHSPHFSRRFDEPQSSSSLHSKSMSSANSESGSSAISSDHVQNEAKDTSKSDSILSSSDVSSLNSTISATPSESPAAIPLHNRQPSAEELEADAKVQEFADQFKDEDPKLSTVLKHDSVNRMQYIDGLFTVDVEITPRRSPKSSPKSSSVSHNSSLLENGDVKTPTKEKDQPEKGENEKSETSPLPNSYWVSPSKALIEMDIRKSEDMGKEITQHIGDPDTLIKTKEELVSSIEKKLDKLKEEKEELIIEIEENEKIGKQVSMAVEQKCRSQHEKDKFKTYITDLEKIVLLLLKLSGLLARAENAYQSLPENCDARQKKIANDKRERLQQQYEEAINLKTDIDKRSKQVMSFLRECFLDSEMEDYNYYIKMKKKLTIEKQELEDKLTLGEEQITALKRSIPGKY</sequence>
<feature type="compositionally biased region" description="Basic and acidic residues" evidence="6">
    <location>
        <begin position="1703"/>
        <end position="1712"/>
    </location>
</feature>
<feature type="coiled-coil region" evidence="5">
    <location>
        <begin position="2034"/>
        <end position="2061"/>
    </location>
</feature>
<protein>
    <recommendedName>
        <fullName evidence="7">ASD2 domain-containing protein</fullName>
    </recommendedName>
</protein>
<feature type="coiled-coil region" evidence="5">
    <location>
        <begin position="1980"/>
        <end position="2007"/>
    </location>
</feature>
<feature type="compositionally biased region" description="Low complexity" evidence="6">
    <location>
        <begin position="402"/>
        <end position="416"/>
    </location>
</feature>
<feature type="compositionally biased region" description="Basic and acidic residues" evidence="6">
    <location>
        <begin position="1128"/>
        <end position="1149"/>
    </location>
</feature>
<proteinExistence type="inferred from homology"/>
<feature type="domain" description="ASD2" evidence="7">
    <location>
        <begin position="1784"/>
        <end position="2063"/>
    </location>
</feature>
<feature type="compositionally biased region" description="Pro residues" evidence="6">
    <location>
        <begin position="1266"/>
        <end position="1275"/>
    </location>
</feature>
<feature type="compositionally biased region" description="Low complexity" evidence="6">
    <location>
        <begin position="862"/>
        <end position="875"/>
    </location>
</feature>
<feature type="compositionally biased region" description="Basic and acidic residues" evidence="6">
    <location>
        <begin position="1276"/>
        <end position="1285"/>
    </location>
</feature>
<feature type="compositionally biased region" description="Low complexity" evidence="6">
    <location>
        <begin position="1677"/>
        <end position="1700"/>
    </location>
</feature>
<feature type="region of interest" description="Disordered" evidence="6">
    <location>
        <begin position="284"/>
        <end position="424"/>
    </location>
</feature>
<feature type="compositionally biased region" description="Low complexity" evidence="6">
    <location>
        <begin position="1804"/>
        <end position="1817"/>
    </location>
</feature>
<evidence type="ECO:0000256" key="2">
    <source>
        <dbReference type="ARBA" id="ARBA00006469"/>
    </source>
</evidence>
<feature type="compositionally biased region" description="Basic and acidic residues" evidence="6">
    <location>
        <begin position="461"/>
        <end position="472"/>
    </location>
</feature>
<feature type="compositionally biased region" description="Polar residues" evidence="6">
    <location>
        <begin position="678"/>
        <end position="689"/>
    </location>
</feature>
<feature type="compositionally biased region" description="Basic and acidic residues" evidence="6">
    <location>
        <begin position="1599"/>
        <end position="1609"/>
    </location>
</feature>
<feature type="compositionally biased region" description="Low complexity" evidence="6">
    <location>
        <begin position="534"/>
        <end position="549"/>
    </location>
</feature>
<feature type="compositionally biased region" description="Basic and acidic residues" evidence="6">
    <location>
        <begin position="1754"/>
        <end position="1772"/>
    </location>
</feature>
<feature type="region of interest" description="Disordered" evidence="6">
    <location>
        <begin position="669"/>
        <end position="755"/>
    </location>
</feature>
<feature type="compositionally biased region" description="Basic and acidic residues" evidence="6">
    <location>
        <begin position="1629"/>
        <end position="1641"/>
    </location>
</feature>
<feature type="compositionally biased region" description="Basic and acidic residues" evidence="6">
    <location>
        <begin position="82"/>
        <end position="106"/>
    </location>
</feature>
<feature type="compositionally biased region" description="Basic and acidic residues" evidence="6">
    <location>
        <begin position="246"/>
        <end position="257"/>
    </location>
</feature>
<gene>
    <name evidence="8" type="ORF">FSP39_001040</name>
</gene>
<dbReference type="GO" id="GO:0005912">
    <property type="term" value="C:adherens junction"/>
    <property type="evidence" value="ECO:0007669"/>
    <property type="project" value="TreeGrafter"/>
</dbReference>
<feature type="region of interest" description="Disordered" evidence="6">
    <location>
        <begin position="1199"/>
        <end position="1772"/>
    </location>
</feature>
<feature type="compositionally biased region" description="Basic and acidic residues" evidence="6">
    <location>
        <begin position="1298"/>
        <end position="1308"/>
    </location>
</feature>
<evidence type="ECO:0000256" key="1">
    <source>
        <dbReference type="ARBA" id="ARBA00004245"/>
    </source>
</evidence>
<feature type="region of interest" description="Disordered" evidence="6">
    <location>
        <begin position="1798"/>
        <end position="1852"/>
    </location>
</feature>
<keyword evidence="9" id="KW-1185">Reference proteome</keyword>
<evidence type="ECO:0000313" key="9">
    <source>
        <dbReference type="Proteomes" id="UP001186944"/>
    </source>
</evidence>
<keyword evidence="3" id="KW-0963">Cytoplasm</keyword>
<feature type="compositionally biased region" description="Basic and acidic residues" evidence="6">
    <location>
        <begin position="1822"/>
        <end position="1843"/>
    </location>
</feature>
<dbReference type="EMBL" id="VSWD01000006">
    <property type="protein sequence ID" value="KAK3099211.1"/>
    <property type="molecule type" value="Genomic_DNA"/>
</dbReference>
<dbReference type="PANTHER" id="PTHR15012:SF32">
    <property type="entry name" value="PROTEIN SHROOM"/>
    <property type="match status" value="1"/>
</dbReference>
<feature type="compositionally biased region" description="Polar residues" evidence="6">
    <location>
        <begin position="232"/>
        <end position="245"/>
    </location>
</feature>
<feature type="compositionally biased region" description="Basic and acidic residues" evidence="6">
    <location>
        <begin position="122"/>
        <end position="142"/>
    </location>
</feature>
<dbReference type="GO" id="GO:0016324">
    <property type="term" value="C:apical plasma membrane"/>
    <property type="evidence" value="ECO:0007669"/>
    <property type="project" value="TreeGrafter"/>
</dbReference>
<organism evidence="8 9">
    <name type="scientific">Pinctada imbricata</name>
    <name type="common">Atlantic pearl-oyster</name>
    <name type="synonym">Pinctada martensii</name>
    <dbReference type="NCBI Taxonomy" id="66713"/>
    <lineage>
        <taxon>Eukaryota</taxon>
        <taxon>Metazoa</taxon>
        <taxon>Spiralia</taxon>
        <taxon>Lophotrochozoa</taxon>
        <taxon>Mollusca</taxon>
        <taxon>Bivalvia</taxon>
        <taxon>Autobranchia</taxon>
        <taxon>Pteriomorphia</taxon>
        <taxon>Pterioida</taxon>
        <taxon>Pterioidea</taxon>
        <taxon>Pteriidae</taxon>
        <taxon>Pinctada</taxon>
    </lineage>
</organism>
<feature type="compositionally biased region" description="Polar residues" evidence="6">
    <location>
        <begin position="590"/>
        <end position="600"/>
    </location>
</feature>
<feature type="compositionally biased region" description="Basic and acidic residues" evidence="6">
    <location>
        <begin position="51"/>
        <end position="63"/>
    </location>
</feature>
<dbReference type="PANTHER" id="PTHR15012">
    <property type="entry name" value="APICAL PROTEIN/SHROOM-RELATED"/>
    <property type="match status" value="1"/>
</dbReference>
<evidence type="ECO:0000256" key="5">
    <source>
        <dbReference type="SAM" id="Coils"/>
    </source>
</evidence>
<feature type="compositionally biased region" description="Polar residues" evidence="6">
    <location>
        <begin position="1362"/>
        <end position="1373"/>
    </location>
</feature>
<feature type="region of interest" description="Disordered" evidence="6">
    <location>
        <begin position="784"/>
        <end position="1187"/>
    </location>
</feature>
<feature type="compositionally biased region" description="Low complexity" evidence="6">
    <location>
        <begin position="1713"/>
        <end position="1730"/>
    </location>
</feature>
<feature type="compositionally biased region" description="Polar residues" evidence="6">
    <location>
        <begin position="1074"/>
        <end position="1084"/>
    </location>
</feature>
<feature type="compositionally biased region" description="Basic and acidic residues" evidence="6">
    <location>
        <begin position="324"/>
        <end position="335"/>
    </location>
</feature>
<dbReference type="GO" id="GO:0030864">
    <property type="term" value="C:cortical actin cytoskeleton"/>
    <property type="evidence" value="ECO:0007669"/>
    <property type="project" value="TreeGrafter"/>
</dbReference>
<dbReference type="Gene3D" id="6.10.250.3120">
    <property type="match status" value="1"/>
</dbReference>
<feature type="compositionally biased region" description="Basic and acidic residues" evidence="6">
    <location>
        <begin position="966"/>
        <end position="975"/>
    </location>
</feature>
<feature type="compositionally biased region" description="Basic and acidic residues" evidence="6">
    <location>
        <begin position="301"/>
        <end position="312"/>
    </location>
</feature>
<feature type="compositionally biased region" description="Polar residues" evidence="6">
    <location>
        <begin position="1642"/>
        <end position="1654"/>
    </location>
</feature>
<feature type="compositionally biased region" description="Polar residues" evidence="6">
    <location>
        <begin position="1048"/>
        <end position="1067"/>
    </location>
</feature>
<feature type="compositionally biased region" description="Basic and acidic residues" evidence="6">
    <location>
        <begin position="916"/>
        <end position="927"/>
    </location>
</feature>
<dbReference type="GO" id="GO:0007015">
    <property type="term" value="P:actin filament organization"/>
    <property type="evidence" value="ECO:0007669"/>
    <property type="project" value="TreeGrafter"/>
</dbReference>
<evidence type="ECO:0000256" key="4">
    <source>
        <dbReference type="ARBA" id="ARBA00023212"/>
    </source>
</evidence>
<dbReference type="InterPro" id="IPR014799">
    <property type="entry name" value="ASD2_dom"/>
</dbReference>
<feature type="compositionally biased region" description="Polar residues" evidence="6">
    <location>
        <begin position="814"/>
        <end position="827"/>
    </location>
</feature>
<feature type="compositionally biased region" description="Basic and acidic residues" evidence="6">
    <location>
        <begin position="799"/>
        <end position="813"/>
    </location>
</feature>
<feature type="compositionally biased region" description="Polar residues" evidence="6">
    <location>
        <begin position="1210"/>
        <end position="1244"/>
    </location>
</feature>
<feature type="compositionally biased region" description="Basic and acidic residues" evidence="6">
    <location>
        <begin position="1448"/>
        <end position="1465"/>
    </location>
</feature>
<feature type="compositionally biased region" description="Basic and acidic residues" evidence="6">
    <location>
        <begin position="984"/>
        <end position="999"/>
    </location>
</feature>
<dbReference type="Pfam" id="PF08687">
    <property type="entry name" value="ASD2"/>
    <property type="match status" value="1"/>
</dbReference>
<keyword evidence="4" id="KW-0206">Cytoskeleton</keyword>
<evidence type="ECO:0000259" key="7">
    <source>
        <dbReference type="PROSITE" id="PS51307"/>
    </source>
</evidence>
<evidence type="ECO:0000313" key="8">
    <source>
        <dbReference type="EMBL" id="KAK3099211.1"/>
    </source>
</evidence>
<feature type="compositionally biased region" description="Polar residues" evidence="6">
    <location>
        <begin position="1466"/>
        <end position="1487"/>
    </location>
</feature>
<evidence type="ECO:0000256" key="6">
    <source>
        <dbReference type="SAM" id="MobiDB-lite"/>
    </source>
</evidence>
<feature type="compositionally biased region" description="Polar residues" evidence="6">
    <location>
        <begin position="313"/>
        <end position="323"/>
    </location>
</feature>
<feature type="compositionally biased region" description="Polar residues" evidence="6">
    <location>
        <begin position="608"/>
        <end position="628"/>
    </location>
</feature>
<feature type="compositionally biased region" description="Polar residues" evidence="6">
    <location>
        <begin position="876"/>
        <end position="906"/>
    </location>
</feature>
<name>A0AA88YC28_PINIB</name>
<feature type="compositionally biased region" description="Polar residues" evidence="6">
    <location>
        <begin position="515"/>
        <end position="524"/>
    </location>
</feature>
<evidence type="ECO:0000256" key="3">
    <source>
        <dbReference type="ARBA" id="ARBA00022490"/>
    </source>
</evidence>
<feature type="coiled-coil region" evidence="5">
    <location>
        <begin position="1885"/>
        <end position="1919"/>
    </location>
</feature>
<dbReference type="GO" id="GO:0043296">
    <property type="term" value="C:apical junction complex"/>
    <property type="evidence" value="ECO:0007669"/>
    <property type="project" value="TreeGrafter"/>
</dbReference>
<feature type="compositionally biased region" description="Polar residues" evidence="6">
    <location>
        <begin position="38"/>
        <end position="50"/>
    </location>
</feature>
<dbReference type="PROSITE" id="PS51307">
    <property type="entry name" value="ASD2"/>
    <property type="match status" value="1"/>
</dbReference>
<feature type="compositionally biased region" description="Basic and acidic residues" evidence="6">
    <location>
        <begin position="720"/>
        <end position="735"/>
    </location>
</feature>
<keyword evidence="5" id="KW-0175">Coiled coil</keyword>
<feature type="compositionally biased region" description="Polar residues" evidence="6">
    <location>
        <begin position="1001"/>
        <end position="1012"/>
    </location>
</feature>
<dbReference type="InterPro" id="IPR027685">
    <property type="entry name" value="Shroom_fam"/>
</dbReference>
<feature type="region of interest" description="Disordered" evidence="6">
    <location>
        <begin position="450"/>
        <end position="653"/>
    </location>
</feature>
<comment type="subcellular location">
    <subcellularLocation>
        <location evidence="1">Cytoplasm</location>
        <location evidence="1">Cytoskeleton</location>
    </subcellularLocation>
</comment>
<dbReference type="GO" id="GO:0051015">
    <property type="term" value="F:actin filament binding"/>
    <property type="evidence" value="ECO:0007669"/>
    <property type="project" value="InterPro"/>
</dbReference>
<comment type="similarity">
    <text evidence="2">Belongs to the shroom family.</text>
</comment>
<feature type="compositionally biased region" description="Basic and acidic residues" evidence="6">
    <location>
        <begin position="342"/>
        <end position="369"/>
    </location>
</feature>
<feature type="compositionally biased region" description="Low complexity" evidence="6">
    <location>
        <begin position="556"/>
        <end position="588"/>
    </location>
</feature>
<dbReference type="Proteomes" id="UP001186944">
    <property type="component" value="Unassembled WGS sequence"/>
</dbReference>
<comment type="caution">
    <text evidence="8">The sequence shown here is derived from an EMBL/GenBank/DDBJ whole genome shotgun (WGS) entry which is preliminary data.</text>
</comment>
<feature type="compositionally biased region" description="Basic and acidic residues" evidence="6">
    <location>
        <begin position="1513"/>
        <end position="1524"/>
    </location>
</feature>